<sequence>MLAVACDGQRRRPHLPRQVQDLPHPECQREATCKNPALNYRKALKQWLRSNHIEAVTQANKAERERIRKVKADRGPEIVLKTGDKRSGKPCDGICEQAGCGEKGELHWHEVWWAYETHHDEYLSRQRGYENARAGIWVSDDCFEKFLKRAKTGGIGDEKKLKRKARASDRPAKKVKTDEDEEGRGQV</sequence>
<organism evidence="2 3">
    <name type="scientific">Elsinoe australis</name>
    <dbReference type="NCBI Taxonomy" id="40998"/>
    <lineage>
        <taxon>Eukaryota</taxon>
        <taxon>Fungi</taxon>
        <taxon>Dikarya</taxon>
        <taxon>Ascomycota</taxon>
        <taxon>Pezizomycotina</taxon>
        <taxon>Dothideomycetes</taxon>
        <taxon>Dothideomycetidae</taxon>
        <taxon>Myriangiales</taxon>
        <taxon>Elsinoaceae</taxon>
        <taxon>Elsinoe</taxon>
    </lineage>
</organism>
<name>A0A2P7Z1X8_9PEZI</name>
<feature type="region of interest" description="Disordered" evidence="1">
    <location>
        <begin position="157"/>
        <end position="187"/>
    </location>
</feature>
<evidence type="ECO:0000313" key="2">
    <source>
        <dbReference type="EMBL" id="PSK42208.1"/>
    </source>
</evidence>
<dbReference type="AlphaFoldDB" id="A0A2P7Z1X8"/>
<feature type="compositionally biased region" description="Acidic residues" evidence="1">
    <location>
        <begin position="178"/>
        <end position="187"/>
    </location>
</feature>
<comment type="caution">
    <text evidence="2">The sequence shown here is derived from an EMBL/GenBank/DDBJ whole genome shotgun (WGS) entry which is preliminary data.</text>
</comment>
<dbReference type="EMBL" id="NHZQ01000335">
    <property type="protein sequence ID" value="PSK42208.1"/>
    <property type="molecule type" value="Genomic_DNA"/>
</dbReference>
<reference evidence="2 3" key="1">
    <citation type="submission" date="2017-05" db="EMBL/GenBank/DDBJ databases">
        <title>Draft genome sequence of Elsinoe australis.</title>
        <authorList>
            <person name="Cheng Q."/>
        </authorList>
    </citation>
    <scope>NUCLEOTIDE SEQUENCE [LARGE SCALE GENOMIC DNA]</scope>
    <source>
        <strain evidence="2 3">NL1</strain>
    </source>
</reference>
<dbReference type="Proteomes" id="UP000243723">
    <property type="component" value="Unassembled WGS sequence"/>
</dbReference>
<protein>
    <submittedName>
        <fullName evidence="2">Uncharacterized protein</fullName>
    </submittedName>
</protein>
<keyword evidence="3" id="KW-1185">Reference proteome</keyword>
<evidence type="ECO:0000256" key="1">
    <source>
        <dbReference type="SAM" id="MobiDB-lite"/>
    </source>
</evidence>
<evidence type="ECO:0000313" key="3">
    <source>
        <dbReference type="Proteomes" id="UP000243723"/>
    </source>
</evidence>
<gene>
    <name evidence="2" type="ORF">B9Z65_4122</name>
</gene>
<proteinExistence type="predicted"/>
<feature type="compositionally biased region" description="Basic and acidic residues" evidence="1">
    <location>
        <begin position="157"/>
        <end position="177"/>
    </location>
</feature>
<accession>A0A2P7Z1X8</accession>